<protein>
    <recommendedName>
        <fullName evidence="4">PH domain-containing protein</fullName>
    </recommendedName>
</protein>
<dbReference type="AlphaFoldDB" id="A0A448WB40"/>
<name>A0A448WB40_9PLAT</name>
<dbReference type="EMBL" id="CAAALY010001654">
    <property type="protein sequence ID" value="VEL07398.1"/>
    <property type="molecule type" value="Genomic_DNA"/>
</dbReference>
<organism evidence="2 3">
    <name type="scientific">Protopolystoma xenopodis</name>
    <dbReference type="NCBI Taxonomy" id="117903"/>
    <lineage>
        <taxon>Eukaryota</taxon>
        <taxon>Metazoa</taxon>
        <taxon>Spiralia</taxon>
        <taxon>Lophotrochozoa</taxon>
        <taxon>Platyhelminthes</taxon>
        <taxon>Monogenea</taxon>
        <taxon>Polyopisthocotylea</taxon>
        <taxon>Polystomatidea</taxon>
        <taxon>Polystomatidae</taxon>
        <taxon>Protopolystoma</taxon>
    </lineage>
</organism>
<feature type="compositionally biased region" description="Polar residues" evidence="1">
    <location>
        <begin position="607"/>
        <end position="630"/>
    </location>
</feature>
<feature type="region of interest" description="Disordered" evidence="1">
    <location>
        <begin position="572"/>
        <end position="633"/>
    </location>
</feature>
<dbReference type="Proteomes" id="UP000784294">
    <property type="component" value="Unassembled WGS sequence"/>
</dbReference>
<proteinExistence type="predicted"/>
<feature type="region of interest" description="Disordered" evidence="1">
    <location>
        <begin position="743"/>
        <end position="762"/>
    </location>
</feature>
<feature type="compositionally biased region" description="Polar residues" evidence="1">
    <location>
        <begin position="458"/>
        <end position="467"/>
    </location>
</feature>
<evidence type="ECO:0000313" key="3">
    <source>
        <dbReference type="Proteomes" id="UP000784294"/>
    </source>
</evidence>
<keyword evidence="3" id="KW-1185">Reference proteome</keyword>
<reference evidence="2" key="1">
    <citation type="submission" date="2018-11" db="EMBL/GenBank/DDBJ databases">
        <authorList>
            <consortium name="Pathogen Informatics"/>
        </authorList>
    </citation>
    <scope>NUCLEOTIDE SEQUENCE</scope>
</reference>
<feature type="compositionally biased region" description="Low complexity" evidence="1">
    <location>
        <begin position="468"/>
        <end position="479"/>
    </location>
</feature>
<dbReference type="OrthoDB" id="6256281at2759"/>
<gene>
    <name evidence="2" type="ORF">PXEA_LOCUS838</name>
</gene>
<sequence>MRLGYQALGLPSVITCNTVLRQRVRCDAEEMRGLAAHSEMFFATEEVYNKRHSTVPPLSDDYIVQSASSGLIPSTAPKAQHSSLADSVDNGPNCSKAPFVENQTSAGPTSLCFEEVTSISRDKEGVLEEDNYETTFTGPSAHNTLSRQESPNLTERTSARIVDCRLLDNVANGSDYAPQPGPLMTCNLAQKDRENDSPVVVAATVFGSKLLPGDSVAPGAASINLNPVLNANALDIVIAGETFICIPGRVPWSSHWCCLRRSLLEIFRSSHRPDDISSPTSNGQPVASVAPLFSLSLEPGLVELGLAGDKRRRSALRLAAPTISPGALLHFHVTDKLLMGAWIRGFIQALGIIPFACVDQPAPTGPTKALAAAPSPGLSSGPHNHPNLMHGPTVSSAATSRRQLPQLPVEQVDSSDCQLLRQNASISDLNITRPSYPESMHTFQNPGFGRKTERAFSLSNCSEAPTPSLSSLSGRSSNSDHVYDEVCPPNTRPPSKAPTGTNALSTKTGLSLTQASSPLQWPDRPDTKRRWSLASSSHLPHPPLLSPPSIYDSTGAFLESRSSTFLPQPSQRLFAQPLPPLPQSAAPSRNESFASRSTRRDSCGPVGSTTASQCQPTDRISNQQHNQSHPADQMEESLYSIVKEHDEDEIAYIDSLGSDKVELTSEAPNSNSSKLENHTPSGLRRCYSLFEIQGITLGDTLRPIDNLLHSSCHLPSMTMNLPIFSQSGVSTLLEAYRLPPDSPALLSTKKPNPATPIQVEPRLSPNTEGQLCNLNPETETDNSAAGEMEGIGVATWGQSACSASSGCYCCGCCCSC</sequence>
<feature type="compositionally biased region" description="Polar residues" evidence="1">
    <location>
        <begin position="498"/>
        <end position="519"/>
    </location>
</feature>
<comment type="caution">
    <text evidence="2">The sequence shown here is derived from an EMBL/GenBank/DDBJ whole genome shotgun (WGS) entry which is preliminary data.</text>
</comment>
<feature type="compositionally biased region" description="Low complexity" evidence="1">
    <location>
        <begin position="369"/>
        <end position="382"/>
    </location>
</feature>
<feature type="non-terminal residue" evidence="2">
    <location>
        <position position="816"/>
    </location>
</feature>
<feature type="region of interest" description="Disordered" evidence="1">
    <location>
        <begin position="365"/>
        <end position="401"/>
    </location>
</feature>
<evidence type="ECO:0000256" key="1">
    <source>
        <dbReference type="SAM" id="MobiDB-lite"/>
    </source>
</evidence>
<evidence type="ECO:0000313" key="2">
    <source>
        <dbReference type="EMBL" id="VEL07398.1"/>
    </source>
</evidence>
<feature type="region of interest" description="Disordered" evidence="1">
    <location>
        <begin position="458"/>
        <end position="547"/>
    </location>
</feature>
<feature type="region of interest" description="Disordered" evidence="1">
    <location>
        <begin position="134"/>
        <end position="154"/>
    </location>
</feature>
<accession>A0A448WB40</accession>
<evidence type="ECO:0008006" key="4">
    <source>
        <dbReference type="Google" id="ProtNLM"/>
    </source>
</evidence>